<dbReference type="STRING" id="671987.R0I5T7"/>
<gene>
    <name evidence="1" type="ORF">SETTUDRAFT_24432</name>
</gene>
<dbReference type="eggNOG" id="ENOG502SVBB">
    <property type="taxonomic scope" value="Eukaryota"/>
</dbReference>
<evidence type="ECO:0000313" key="2">
    <source>
        <dbReference type="Proteomes" id="UP000016935"/>
    </source>
</evidence>
<protein>
    <submittedName>
        <fullName evidence="1">Uncharacterized protein</fullName>
    </submittedName>
</protein>
<reference evidence="1 2" key="1">
    <citation type="journal article" date="2012" name="PLoS Pathog.">
        <title>Diverse lifestyles and strategies of plant pathogenesis encoded in the genomes of eighteen Dothideomycetes fungi.</title>
        <authorList>
            <person name="Ohm R.A."/>
            <person name="Feau N."/>
            <person name="Henrissat B."/>
            <person name="Schoch C.L."/>
            <person name="Horwitz B.A."/>
            <person name="Barry K.W."/>
            <person name="Condon B.J."/>
            <person name="Copeland A.C."/>
            <person name="Dhillon B."/>
            <person name="Glaser F."/>
            <person name="Hesse C.N."/>
            <person name="Kosti I."/>
            <person name="LaButti K."/>
            <person name="Lindquist E.A."/>
            <person name="Lucas S."/>
            <person name="Salamov A.A."/>
            <person name="Bradshaw R.E."/>
            <person name="Ciuffetti L."/>
            <person name="Hamelin R.C."/>
            <person name="Kema G.H.J."/>
            <person name="Lawrence C."/>
            <person name="Scott J.A."/>
            <person name="Spatafora J.W."/>
            <person name="Turgeon B.G."/>
            <person name="de Wit P.J.G.M."/>
            <person name="Zhong S."/>
            <person name="Goodwin S.B."/>
            <person name="Grigoriev I.V."/>
        </authorList>
    </citation>
    <scope>NUCLEOTIDE SEQUENCE [LARGE SCALE GENOMIC DNA]</scope>
    <source>
        <strain evidence="2">28A</strain>
    </source>
</reference>
<dbReference type="HOGENOM" id="CLU_831849_0_0_1"/>
<evidence type="ECO:0000313" key="1">
    <source>
        <dbReference type="EMBL" id="EOA80921.1"/>
    </source>
</evidence>
<reference evidence="1 2" key="2">
    <citation type="journal article" date="2013" name="PLoS Genet.">
        <title>Comparative genome structure, secondary metabolite, and effector coding capacity across Cochliobolus pathogens.</title>
        <authorList>
            <person name="Condon B.J."/>
            <person name="Leng Y."/>
            <person name="Wu D."/>
            <person name="Bushley K.E."/>
            <person name="Ohm R.A."/>
            <person name="Otillar R."/>
            <person name="Martin J."/>
            <person name="Schackwitz W."/>
            <person name="Grimwood J."/>
            <person name="MohdZainudin N."/>
            <person name="Xue C."/>
            <person name="Wang R."/>
            <person name="Manning V.A."/>
            <person name="Dhillon B."/>
            <person name="Tu Z.J."/>
            <person name="Steffenson B.J."/>
            <person name="Salamov A."/>
            <person name="Sun H."/>
            <person name="Lowry S."/>
            <person name="LaButti K."/>
            <person name="Han J."/>
            <person name="Copeland A."/>
            <person name="Lindquist E."/>
            <person name="Barry K."/>
            <person name="Schmutz J."/>
            <person name="Baker S.E."/>
            <person name="Ciuffetti L.M."/>
            <person name="Grigoriev I.V."/>
            <person name="Zhong S."/>
            <person name="Turgeon B.G."/>
        </authorList>
    </citation>
    <scope>NUCLEOTIDE SEQUENCE [LARGE SCALE GENOMIC DNA]</scope>
    <source>
        <strain evidence="2">28A</strain>
    </source>
</reference>
<dbReference type="OrthoDB" id="5428055at2759"/>
<proteinExistence type="predicted"/>
<dbReference type="RefSeq" id="XP_008031186.1">
    <property type="nucleotide sequence ID" value="XM_008032995.1"/>
</dbReference>
<name>R0I5T7_EXST2</name>
<accession>R0I5T7</accession>
<dbReference type="EMBL" id="KB908877">
    <property type="protein sequence ID" value="EOA80921.1"/>
    <property type="molecule type" value="Genomic_DNA"/>
</dbReference>
<dbReference type="GeneID" id="19402784"/>
<sequence length="370" mass="42428">MQPYEHDKAYFNVDTVTQFCRGVRLEDLNNQSKSKKGTAWLDDRSRPCIPELVPNIQGRRRITSVNHSSNAPARPETTLLQNLNVEIQTREDSTQANPASSSSASLEPRKYAQCLSANELYSHLHEKRFDHANLKDTDRRLIYIADPDPCDILALTATASEHQANALRDVLWQFLDRRTSIKARVEPMGYQVFQLDLHLPYYALRTTPPEKFQRHEKHRTQSDWMDLSPLNDGVADGVKVIHQAQFSLVICGTDNSRWVAYAFEAISFDPDRGDDTVLPEWRSDEISMGELDANNPLHDVREYFLNIFLIRAKHVYEETRELVRFIAASYKRNGQRHAFSLTQGISEFYVGSQRTNAMSVAKLNALYIAN</sequence>
<organism evidence="1 2">
    <name type="scientific">Exserohilum turcicum (strain 28A)</name>
    <name type="common">Northern leaf blight fungus</name>
    <name type="synonym">Setosphaeria turcica</name>
    <dbReference type="NCBI Taxonomy" id="671987"/>
    <lineage>
        <taxon>Eukaryota</taxon>
        <taxon>Fungi</taxon>
        <taxon>Dikarya</taxon>
        <taxon>Ascomycota</taxon>
        <taxon>Pezizomycotina</taxon>
        <taxon>Dothideomycetes</taxon>
        <taxon>Pleosporomycetidae</taxon>
        <taxon>Pleosporales</taxon>
        <taxon>Pleosporineae</taxon>
        <taxon>Pleosporaceae</taxon>
        <taxon>Exserohilum</taxon>
    </lineage>
</organism>
<dbReference type="Proteomes" id="UP000016935">
    <property type="component" value="Unassembled WGS sequence"/>
</dbReference>
<dbReference type="AlphaFoldDB" id="R0I5T7"/>
<keyword evidence="2" id="KW-1185">Reference proteome</keyword>